<reference evidence="2 3" key="1">
    <citation type="submission" date="2016-12" db="EMBL/GenBank/DDBJ databases">
        <title>Amycolatopsis keratiniphila subsp. keratiniphila genome sequencing and assembly.</title>
        <authorList>
            <person name="Mayilraj S."/>
            <person name="Kaur N."/>
        </authorList>
    </citation>
    <scope>NUCLEOTIDE SEQUENCE [LARGE SCALE GENOMIC DNA]</scope>
    <source>
        <strain evidence="2 3">DSM 44409</strain>
    </source>
</reference>
<protein>
    <submittedName>
        <fullName evidence="2">Uncharacterized protein</fullName>
    </submittedName>
</protein>
<organism evidence="2 3">
    <name type="scientific">Amycolatopsis keratiniphila subsp. keratiniphila</name>
    <dbReference type="NCBI Taxonomy" id="227715"/>
    <lineage>
        <taxon>Bacteria</taxon>
        <taxon>Bacillati</taxon>
        <taxon>Actinomycetota</taxon>
        <taxon>Actinomycetes</taxon>
        <taxon>Pseudonocardiales</taxon>
        <taxon>Pseudonocardiaceae</taxon>
        <taxon>Amycolatopsis</taxon>
        <taxon>Amycolatopsis japonica group</taxon>
    </lineage>
</organism>
<dbReference type="EMBL" id="LQMT02000007">
    <property type="protein sequence ID" value="ONF73646.1"/>
    <property type="molecule type" value="Genomic_DNA"/>
</dbReference>
<name>A0A1W2M289_9PSEU</name>
<evidence type="ECO:0000313" key="2">
    <source>
        <dbReference type="EMBL" id="ONF73646.1"/>
    </source>
</evidence>
<dbReference type="RefSeq" id="WP_063274772.1">
    <property type="nucleotide sequence ID" value="NZ_LQMT02000007.1"/>
</dbReference>
<feature type="compositionally biased region" description="Basic and acidic residues" evidence="1">
    <location>
        <begin position="1"/>
        <end position="15"/>
    </location>
</feature>
<gene>
    <name evidence="2" type="ORF">AVR91_0205910</name>
</gene>
<feature type="region of interest" description="Disordered" evidence="1">
    <location>
        <begin position="1"/>
        <end position="30"/>
    </location>
</feature>
<comment type="caution">
    <text evidence="2">The sequence shown here is derived from an EMBL/GenBank/DDBJ whole genome shotgun (WGS) entry which is preliminary data.</text>
</comment>
<dbReference type="Proteomes" id="UP000076660">
    <property type="component" value="Unassembled WGS sequence"/>
</dbReference>
<proteinExistence type="predicted"/>
<sequence length="61" mass="6687">MNDVENARAAKEARDAIAAGAGPSRSSGELAEAAMRRYFAAESYRAQKREEPSEEDEERPS</sequence>
<accession>A0A1W2M289</accession>
<evidence type="ECO:0000313" key="3">
    <source>
        <dbReference type="Proteomes" id="UP000076660"/>
    </source>
</evidence>
<dbReference type="AlphaFoldDB" id="A0A1W2M289"/>
<evidence type="ECO:0000256" key="1">
    <source>
        <dbReference type="SAM" id="MobiDB-lite"/>
    </source>
</evidence>